<dbReference type="Proteomes" id="UP001161017">
    <property type="component" value="Unassembled WGS sequence"/>
</dbReference>
<keyword evidence="2" id="KW-1185">Reference proteome</keyword>
<name>A0AA43QWR2_9LECA</name>
<proteinExistence type="predicted"/>
<reference evidence="1" key="1">
    <citation type="journal article" date="2023" name="Genome Biol. Evol.">
        <title>First Whole Genome Sequence and Flow Cytometry Genome Size Data for the Lichen-Forming Fungus Ramalina farinacea (Ascomycota).</title>
        <authorList>
            <person name="Llewellyn T."/>
            <person name="Mian S."/>
            <person name="Hill R."/>
            <person name="Leitch I.J."/>
            <person name="Gaya E."/>
        </authorList>
    </citation>
    <scope>NUCLEOTIDE SEQUENCE</scope>
    <source>
        <strain evidence="1">LIQ254RAFAR</strain>
    </source>
</reference>
<accession>A0AA43QWR2</accession>
<dbReference type="EMBL" id="JAPUFD010000022">
    <property type="protein sequence ID" value="MDI1493009.1"/>
    <property type="molecule type" value="Genomic_DNA"/>
</dbReference>
<comment type="caution">
    <text evidence="1">The sequence shown here is derived from an EMBL/GenBank/DDBJ whole genome shotgun (WGS) entry which is preliminary data.</text>
</comment>
<sequence>MHTVFKDDQGRSIRVPRFCTHTVPDVTVNTRVVAVVGIQQEWAAPEIDGWFLSDFFAFWNVLQGMTSTQTWLHCLDLDDLVKKHRNYLHGNHFQRKVVLDAQILAKAVHSQHCPKQIKETLLMSEFESAIESEYVAAKETGDQSILVLMFGHGGRDTYGIDIGSERHKFTINMLEETTQDLNVKVTFLSTACFSGGWACAPSINRATVTAAGDKNRSRSWAGPIGRACGSTFTIAVMERMTRAANSSRSVLTPSDDECPTPIEGEDEAYEELEECVFESLLENVERQGFLHALTFSAKNDAWEMQWSHRTGIPLAHFKSRWDELLNWPTDETVLPEGRQTSGLNGLTPEAVFNKVTNLSQQYLESYKGNENTGHDGALHQLLYMIASRRETDPLQLENAYRQIRYRMELMSSADSYLKSINVPPPKGLQCFEYDTNHVDDEVPKSEYETFKNMIAAHPCLFPRPGRQQGHHFWKGSLYLLAAFHYAGLSKEEAQHKIDQLAKGVNEDLDRRQELLRQDENVSSRREKLRRFYPDMSR</sequence>
<evidence type="ECO:0000313" key="2">
    <source>
        <dbReference type="Proteomes" id="UP001161017"/>
    </source>
</evidence>
<protein>
    <submittedName>
        <fullName evidence="1">Uncharacterized protein</fullName>
    </submittedName>
</protein>
<organism evidence="1 2">
    <name type="scientific">Ramalina farinacea</name>
    <dbReference type="NCBI Taxonomy" id="258253"/>
    <lineage>
        <taxon>Eukaryota</taxon>
        <taxon>Fungi</taxon>
        <taxon>Dikarya</taxon>
        <taxon>Ascomycota</taxon>
        <taxon>Pezizomycotina</taxon>
        <taxon>Lecanoromycetes</taxon>
        <taxon>OSLEUM clade</taxon>
        <taxon>Lecanoromycetidae</taxon>
        <taxon>Lecanorales</taxon>
        <taxon>Lecanorineae</taxon>
        <taxon>Ramalinaceae</taxon>
        <taxon>Ramalina</taxon>
    </lineage>
</organism>
<dbReference type="AlphaFoldDB" id="A0AA43QWR2"/>
<evidence type="ECO:0000313" key="1">
    <source>
        <dbReference type="EMBL" id="MDI1493009.1"/>
    </source>
</evidence>
<gene>
    <name evidence="1" type="ORF">OHK93_004793</name>
</gene>